<keyword evidence="1" id="KW-1133">Transmembrane helix</keyword>
<accession>A0ABM7Q5B2</accession>
<keyword evidence="3" id="KW-1185">Reference proteome</keyword>
<evidence type="ECO:0000313" key="2">
    <source>
        <dbReference type="EMBL" id="BCT92442.1"/>
    </source>
</evidence>
<evidence type="ECO:0000313" key="3">
    <source>
        <dbReference type="Proteomes" id="UP000681317"/>
    </source>
</evidence>
<sequence length="57" mass="6251">MKLRIRPALVLGLGLIAVAKGLSVAFDAPWVYWVGAFKGVVICLVDLVRASDRQLRK</sequence>
<keyword evidence="1" id="KW-0472">Membrane</keyword>
<keyword evidence="1" id="KW-0812">Transmembrane</keyword>
<dbReference type="RefSeq" id="WP_213437221.1">
    <property type="nucleotide sequence ID" value="NZ_AP024545.1"/>
</dbReference>
<dbReference type="Proteomes" id="UP000681317">
    <property type="component" value="Chromosome"/>
</dbReference>
<feature type="transmembrane region" description="Helical" evidence="1">
    <location>
        <begin position="31"/>
        <end position="48"/>
    </location>
</feature>
<organism evidence="2 3">
    <name type="scientific">Noviluteimonas caseinilytica</name>
    <dbReference type="NCBI Taxonomy" id="2675101"/>
    <lineage>
        <taxon>Bacteria</taxon>
        <taxon>Pseudomonadati</taxon>
        <taxon>Pseudomonadota</taxon>
        <taxon>Gammaproteobacteria</taxon>
        <taxon>Lysobacterales</taxon>
        <taxon>Lysobacteraceae</taxon>
        <taxon>Noviluteimonas</taxon>
    </lineage>
</organism>
<evidence type="ECO:0000256" key="1">
    <source>
        <dbReference type="SAM" id="Phobius"/>
    </source>
</evidence>
<name>A0ABM7Q5B2_9GAMM</name>
<protein>
    <submittedName>
        <fullName evidence="2">Uncharacterized protein</fullName>
    </submittedName>
</protein>
<proteinExistence type="predicted"/>
<reference evidence="2 3" key="1">
    <citation type="submission" date="2021-03" db="EMBL/GenBank/DDBJ databases">
        <title>Complete Genome Sequences of Two Lysobacter Strains Isolated from Sea Water (Lysobacter caseinilyticus) and Soil (Lysobacter helvus) in South Korea.</title>
        <authorList>
            <person name="Watanabe Y."/>
            <person name="Arakawa K."/>
        </authorList>
    </citation>
    <scope>NUCLEOTIDE SEQUENCE [LARGE SCALE GENOMIC DNA]</scope>
    <source>
        <strain evidence="2 3">KVB24</strain>
    </source>
</reference>
<dbReference type="EMBL" id="AP024545">
    <property type="protein sequence ID" value="BCT92442.1"/>
    <property type="molecule type" value="Genomic_DNA"/>
</dbReference>
<gene>
    <name evidence="2" type="ORF">LYSCAS_14660</name>
</gene>